<evidence type="ECO:0000256" key="1">
    <source>
        <dbReference type="SAM" id="MobiDB-lite"/>
    </source>
</evidence>
<accession>A0A1R1PBW8</accession>
<dbReference type="AlphaFoldDB" id="A0A1R1PBW8"/>
<reference evidence="2" key="2">
    <citation type="submission" date="2017-01" db="EMBL/GenBank/DDBJ databases">
        <authorList>
            <person name="Mah S.A."/>
            <person name="Swanson W.J."/>
            <person name="Moy G.W."/>
            <person name="Vacquier V.D."/>
        </authorList>
    </citation>
    <scope>NUCLEOTIDE SEQUENCE [LARGE SCALE GENOMIC DNA]</scope>
    <source>
        <strain evidence="2">COL-18-3</strain>
    </source>
</reference>
<comment type="caution">
    <text evidence="2">The sequence shown here is derived from an EMBL/GenBank/DDBJ whole genome shotgun (WGS) entry which is preliminary data.</text>
</comment>
<organism evidence="2 4">
    <name type="scientific">Zancudomyces culisetae</name>
    <name type="common">Gut fungus</name>
    <name type="synonym">Smittium culisetae</name>
    <dbReference type="NCBI Taxonomy" id="1213189"/>
    <lineage>
        <taxon>Eukaryota</taxon>
        <taxon>Fungi</taxon>
        <taxon>Fungi incertae sedis</taxon>
        <taxon>Zoopagomycota</taxon>
        <taxon>Kickxellomycotina</taxon>
        <taxon>Harpellomycetes</taxon>
        <taxon>Harpellales</taxon>
        <taxon>Legeriomycetaceae</taxon>
        <taxon>Zancudomyces</taxon>
    </lineage>
</organism>
<name>A0A1R1PBW8_ZANCU</name>
<dbReference type="EMBL" id="LSSK01000407">
    <property type="protein sequence ID" value="OMH83441.1"/>
    <property type="molecule type" value="Genomic_DNA"/>
</dbReference>
<gene>
    <name evidence="3" type="ORF">AX774_g3060</name>
    <name evidence="2" type="ORF">AX774_g8151</name>
</gene>
<protein>
    <submittedName>
        <fullName evidence="2">Uncharacterized protein</fullName>
    </submittedName>
</protein>
<feature type="compositionally biased region" description="Low complexity" evidence="1">
    <location>
        <begin position="256"/>
        <end position="271"/>
    </location>
</feature>
<feature type="region of interest" description="Disordered" evidence="1">
    <location>
        <begin position="256"/>
        <end position="308"/>
    </location>
</feature>
<evidence type="ECO:0000313" key="3">
    <source>
        <dbReference type="EMBL" id="OMH83441.1"/>
    </source>
</evidence>
<dbReference type="OrthoDB" id="5597464at2759"/>
<sequence length="567" mass="61099">MPVISVSGVNLTFEHRPSKISHSVHTGSTKLKSPFLSQALKDDLENVNRDVQKRQESEYSDYYVISSGEESVNEYLAATQASPTISVPLVTEISEGDQRQESQELQQIQQQDKNLPEVQVQDKIADPALPKKEFLNDQEKKLIEKIVMRSFGPTQLKNEQKYKELTEFSKNFIERLKAAREKCAQQGEAKVKRVRGISSSLGSTTNNGGALGSINGFAAGVLIKRRKQADIVDIPFLNGQELKPIVKSHKSETEVISSASDSVVDNSSSTDLNPGSSPETPSNVQTQESGGDVLNNPTTKASEEQPPRLSAVEINENANVSTNSTTNVVCDLALTSEESKYINELHSEIYYSLKKILDGNGQCLGENFGMCSGEDQAQNGKAAKVAVEQPSIASIVASTASSSTSSSSVSNDTVTSTSAPAPLTTTATSANSSAVNAEASLLDSNLDEEEMFGGVGPFHKKMDDLPADIISINAEVNPIAPALSTAISSAIETTKTATDTLVSSTSPAAPLPTLNTITNNMTEEAKKTMINRLMEIYTEKYSASQPLELSRVDQLLFLFTLYTDAIN</sequence>
<reference evidence="4" key="1">
    <citation type="submission" date="2017-01" db="EMBL/GenBank/DDBJ databases">
        <authorList>
            <person name="Wang Y."/>
            <person name="White M."/>
            <person name="Kvist S."/>
            <person name="Moncalvo J.-M."/>
        </authorList>
    </citation>
    <scope>NUCLEOTIDE SEQUENCE [LARGE SCALE GENOMIC DNA]</scope>
    <source>
        <strain evidence="4">COL-18-3</strain>
    </source>
</reference>
<proteinExistence type="predicted"/>
<feature type="compositionally biased region" description="Polar residues" evidence="1">
    <location>
        <begin position="272"/>
        <end position="300"/>
    </location>
</feature>
<evidence type="ECO:0000313" key="2">
    <source>
        <dbReference type="EMBL" id="OMH78467.1"/>
    </source>
</evidence>
<dbReference type="EMBL" id="LSSK01001922">
    <property type="protein sequence ID" value="OMH78467.1"/>
    <property type="molecule type" value="Genomic_DNA"/>
</dbReference>
<dbReference type="Proteomes" id="UP000188320">
    <property type="component" value="Unassembled WGS sequence"/>
</dbReference>
<feature type="region of interest" description="Disordered" evidence="1">
    <location>
        <begin position="402"/>
        <end position="434"/>
    </location>
</feature>
<keyword evidence="4" id="KW-1185">Reference proteome</keyword>
<evidence type="ECO:0000313" key="4">
    <source>
        <dbReference type="Proteomes" id="UP000188320"/>
    </source>
</evidence>